<keyword evidence="1" id="KW-0472">Membrane</keyword>
<dbReference type="EMBL" id="JADDOJ010000006">
    <property type="protein sequence ID" value="MBE7939463.1"/>
    <property type="molecule type" value="Genomic_DNA"/>
</dbReference>
<feature type="non-terminal residue" evidence="2">
    <location>
        <position position="63"/>
    </location>
</feature>
<keyword evidence="1" id="KW-1133">Transmembrane helix</keyword>
<sequence>MAGRERLIRPGLAALAALVLAVLLLHLATLGWVSHELAGPPRLKAMADPVFTRLLQQAAARPA</sequence>
<reference evidence="2 3" key="1">
    <citation type="submission" date="2020-10" db="EMBL/GenBank/DDBJ databases">
        <title>Draft genome of Ramlibacter aquaticus LMG 30558.</title>
        <authorList>
            <person name="Props R."/>
        </authorList>
    </citation>
    <scope>NUCLEOTIDE SEQUENCE [LARGE SCALE GENOMIC DNA]</scope>
    <source>
        <strain evidence="2 3">LMG 30558</strain>
    </source>
</reference>
<evidence type="ECO:0008006" key="4">
    <source>
        <dbReference type="Google" id="ProtNLM"/>
    </source>
</evidence>
<evidence type="ECO:0000313" key="2">
    <source>
        <dbReference type="EMBL" id="MBE7939463.1"/>
    </source>
</evidence>
<protein>
    <recommendedName>
        <fullName evidence="4">Two-component sensor histidine kinase</fullName>
    </recommendedName>
</protein>
<keyword evidence="1" id="KW-0812">Transmembrane</keyword>
<evidence type="ECO:0000313" key="3">
    <source>
        <dbReference type="Proteomes" id="UP000715965"/>
    </source>
</evidence>
<evidence type="ECO:0000256" key="1">
    <source>
        <dbReference type="SAM" id="Phobius"/>
    </source>
</evidence>
<dbReference type="Proteomes" id="UP000715965">
    <property type="component" value="Unassembled WGS sequence"/>
</dbReference>
<feature type="transmembrane region" description="Helical" evidence="1">
    <location>
        <begin position="12"/>
        <end position="33"/>
    </location>
</feature>
<comment type="caution">
    <text evidence="2">The sequence shown here is derived from an EMBL/GenBank/DDBJ whole genome shotgun (WGS) entry which is preliminary data.</text>
</comment>
<keyword evidence="3" id="KW-1185">Reference proteome</keyword>
<accession>A0ABR9SAT4</accession>
<proteinExistence type="predicted"/>
<organism evidence="2 3">
    <name type="scientific">Ramlibacter aquaticus</name>
    <dbReference type="NCBI Taxonomy" id="2780094"/>
    <lineage>
        <taxon>Bacteria</taxon>
        <taxon>Pseudomonadati</taxon>
        <taxon>Pseudomonadota</taxon>
        <taxon>Betaproteobacteria</taxon>
        <taxon>Burkholderiales</taxon>
        <taxon>Comamonadaceae</taxon>
        <taxon>Ramlibacter</taxon>
    </lineage>
</organism>
<dbReference type="RefSeq" id="WP_193779016.1">
    <property type="nucleotide sequence ID" value="NZ_JADDOJ010000006.1"/>
</dbReference>
<gene>
    <name evidence="2" type="ORF">IM725_02615</name>
</gene>
<name>A0ABR9SAT4_9BURK</name>